<evidence type="ECO:0000256" key="1">
    <source>
        <dbReference type="SAM" id="SignalP"/>
    </source>
</evidence>
<dbReference type="PANTHER" id="PTHR34150">
    <property type="entry name" value="PROTEIN CBG08832-RELATED"/>
    <property type="match status" value="1"/>
</dbReference>
<sequence>MYELLTQLSALAVIFVVKSRCALIDTSDSKILSERTMLNNNNDQIYYLCGTYPNQYYSVEPCYMTEKECENGGQVLNLQCTSAWQCNSGYLGADGEVDCINGYCCTVPEKATPVPSRRFGYCYDGQLSQARCNAQGQCSAGQICMNGLCCSVTGLESRCKLLVR</sequence>
<dbReference type="AlphaFoldDB" id="A0A0M3KGQ2"/>
<organism evidence="4">
    <name type="scientific">Anisakis simplex</name>
    <name type="common">Herring worm</name>
    <dbReference type="NCBI Taxonomy" id="6269"/>
    <lineage>
        <taxon>Eukaryota</taxon>
        <taxon>Metazoa</taxon>
        <taxon>Ecdysozoa</taxon>
        <taxon>Nematoda</taxon>
        <taxon>Chromadorea</taxon>
        <taxon>Rhabditida</taxon>
        <taxon>Spirurina</taxon>
        <taxon>Ascaridomorpha</taxon>
        <taxon>Ascaridoidea</taxon>
        <taxon>Anisakidae</taxon>
        <taxon>Anisakis</taxon>
        <taxon>Anisakis simplex complex</taxon>
    </lineage>
</organism>
<evidence type="ECO:0000313" key="2">
    <source>
        <dbReference type="EMBL" id="VDK70429.1"/>
    </source>
</evidence>
<keyword evidence="3" id="KW-1185">Reference proteome</keyword>
<reference evidence="2 3" key="2">
    <citation type="submission" date="2018-11" db="EMBL/GenBank/DDBJ databases">
        <authorList>
            <consortium name="Pathogen Informatics"/>
        </authorList>
    </citation>
    <scope>NUCLEOTIDE SEQUENCE [LARGE SCALE GENOMIC DNA]</scope>
</reference>
<feature type="signal peptide" evidence="1">
    <location>
        <begin position="1"/>
        <end position="21"/>
    </location>
</feature>
<protein>
    <submittedName>
        <fullName evidence="4">EB domain-containing protein</fullName>
    </submittedName>
</protein>
<reference evidence="4" key="1">
    <citation type="submission" date="2017-02" db="UniProtKB">
        <authorList>
            <consortium name="WormBaseParasite"/>
        </authorList>
    </citation>
    <scope>IDENTIFICATION</scope>
</reference>
<accession>A0A0M3KGQ2</accession>
<name>A0A0M3KGQ2_ANISI</name>
<keyword evidence="1" id="KW-0732">Signal</keyword>
<dbReference type="EMBL" id="UYRR01037457">
    <property type="protein sequence ID" value="VDK70429.1"/>
    <property type="molecule type" value="Genomic_DNA"/>
</dbReference>
<dbReference type="WBParaSite" id="ASIM_0002016601-mRNA-1">
    <property type="protein sequence ID" value="ASIM_0002016601-mRNA-1"/>
    <property type="gene ID" value="ASIM_0002016601"/>
</dbReference>
<feature type="chain" id="PRO_5043121445" evidence="1">
    <location>
        <begin position="22"/>
        <end position="164"/>
    </location>
</feature>
<evidence type="ECO:0000313" key="3">
    <source>
        <dbReference type="Proteomes" id="UP000267096"/>
    </source>
</evidence>
<dbReference type="OrthoDB" id="5799392at2759"/>
<evidence type="ECO:0000313" key="4">
    <source>
        <dbReference type="WBParaSite" id="ASIM_0002016601-mRNA-1"/>
    </source>
</evidence>
<dbReference type="PANTHER" id="PTHR34150:SF3">
    <property type="entry name" value="CC DOMAIN-CONTAINING PROTEIN"/>
    <property type="match status" value="1"/>
</dbReference>
<proteinExistence type="predicted"/>
<gene>
    <name evidence="2" type="ORF">ASIM_LOCUS19550</name>
</gene>
<dbReference type="Proteomes" id="UP000267096">
    <property type="component" value="Unassembled WGS sequence"/>
</dbReference>